<dbReference type="InterPro" id="IPR037401">
    <property type="entry name" value="SnoaL-like"/>
</dbReference>
<evidence type="ECO:0000259" key="1">
    <source>
        <dbReference type="Pfam" id="PF12680"/>
    </source>
</evidence>
<evidence type="ECO:0000313" key="2">
    <source>
        <dbReference type="EMBL" id="RDK83503.1"/>
    </source>
</evidence>
<dbReference type="EMBL" id="QRAO01000007">
    <property type="protein sequence ID" value="RDK83503.1"/>
    <property type="molecule type" value="Genomic_DNA"/>
</dbReference>
<accession>A0A370Q568</accession>
<dbReference type="SUPFAM" id="SSF54427">
    <property type="entry name" value="NTF2-like"/>
    <property type="match status" value="1"/>
</dbReference>
<gene>
    <name evidence="2" type="ORF">C8D94_10740</name>
</gene>
<dbReference type="Proteomes" id="UP000255317">
    <property type="component" value="Unassembled WGS sequence"/>
</dbReference>
<comment type="caution">
    <text evidence="2">The sequence shown here is derived from an EMBL/GenBank/DDBJ whole genome shotgun (WGS) entry which is preliminary data.</text>
</comment>
<dbReference type="OrthoDB" id="1452256at2"/>
<dbReference type="Pfam" id="PF12680">
    <property type="entry name" value="SnoaL_2"/>
    <property type="match status" value="1"/>
</dbReference>
<dbReference type="InterPro" id="IPR032710">
    <property type="entry name" value="NTF2-like_dom_sf"/>
</dbReference>
<organism evidence="2 3">
    <name type="scientific">Marinirhabdus gelatinilytica</name>
    <dbReference type="NCBI Taxonomy" id="1703343"/>
    <lineage>
        <taxon>Bacteria</taxon>
        <taxon>Pseudomonadati</taxon>
        <taxon>Bacteroidota</taxon>
        <taxon>Flavobacteriia</taxon>
        <taxon>Flavobacteriales</taxon>
        <taxon>Flavobacteriaceae</taxon>
    </lineage>
</organism>
<name>A0A370Q568_9FLAO</name>
<evidence type="ECO:0000313" key="3">
    <source>
        <dbReference type="Proteomes" id="UP000255317"/>
    </source>
</evidence>
<dbReference type="Gene3D" id="3.10.450.50">
    <property type="match status" value="1"/>
</dbReference>
<keyword evidence="3" id="KW-1185">Reference proteome</keyword>
<dbReference type="AlphaFoldDB" id="A0A370Q568"/>
<reference evidence="2 3" key="1">
    <citation type="submission" date="2018-07" db="EMBL/GenBank/DDBJ databases">
        <title>Genomic Encyclopedia of Type Strains, Phase IV (KMG-IV): sequencing the most valuable type-strain genomes for metagenomic binning, comparative biology and taxonomic classification.</title>
        <authorList>
            <person name="Goeker M."/>
        </authorList>
    </citation>
    <scope>NUCLEOTIDE SEQUENCE [LARGE SCALE GENOMIC DNA]</scope>
    <source>
        <strain evidence="2 3">DSM 101478</strain>
    </source>
</reference>
<sequence>MSTSAKQVVKDFYNADILKNSDVLKEFFHKDIELIWNSTDGLTILNFNDLNDFFAEVRRTYHDIRAEVSHLLQDEEYVTIRYKYYIKTIENPDEEMGIAHFICIWQVKDGKLYRGHQVSQPVTEKDDTTESYHRVKV</sequence>
<proteinExistence type="predicted"/>
<feature type="domain" description="SnoaL-like" evidence="1">
    <location>
        <begin position="11"/>
        <end position="114"/>
    </location>
</feature>
<protein>
    <submittedName>
        <fullName evidence="2">SnoaL-like protein</fullName>
    </submittedName>
</protein>
<dbReference type="RefSeq" id="WP_115124632.1">
    <property type="nucleotide sequence ID" value="NZ_QRAO01000007.1"/>
</dbReference>